<evidence type="ECO:0000313" key="3">
    <source>
        <dbReference type="Proteomes" id="UP001604277"/>
    </source>
</evidence>
<feature type="compositionally biased region" description="Low complexity" evidence="1">
    <location>
        <begin position="20"/>
        <end position="30"/>
    </location>
</feature>
<name>A0ABD1RKB9_9LAMI</name>
<evidence type="ECO:0000313" key="2">
    <source>
        <dbReference type="EMBL" id="KAL2488855.1"/>
    </source>
</evidence>
<organism evidence="2 3">
    <name type="scientific">Forsythia ovata</name>
    <dbReference type="NCBI Taxonomy" id="205694"/>
    <lineage>
        <taxon>Eukaryota</taxon>
        <taxon>Viridiplantae</taxon>
        <taxon>Streptophyta</taxon>
        <taxon>Embryophyta</taxon>
        <taxon>Tracheophyta</taxon>
        <taxon>Spermatophyta</taxon>
        <taxon>Magnoliopsida</taxon>
        <taxon>eudicotyledons</taxon>
        <taxon>Gunneridae</taxon>
        <taxon>Pentapetalae</taxon>
        <taxon>asterids</taxon>
        <taxon>lamiids</taxon>
        <taxon>Lamiales</taxon>
        <taxon>Oleaceae</taxon>
        <taxon>Forsythieae</taxon>
        <taxon>Forsythia</taxon>
    </lineage>
</organism>
<dbReference type="EMBL" id="JBFOLJ010000012">
    <property type="protein sequence ID" value="KAL2488855.1"/>
    <property type="molecule type" value="Genomic_DNA"/>
</dbReference>
<feature type="compositionally biased region" description="Pro residues" evidence="1">
    <location>
        <begin position="31"/>
        <end position="60"/>
    </location>
</feature>
<dbReference type="Proteomes" id="UP001604277">
    <property type="component" value="Unassembled WGS sequence"/>
</dbReference>
<keyword evidence="3" id="KW-1185">Reference proteome</keyword>
<dbReference type="AlphaFoldDB" id="A0ABD1RKB9"/>
<feature type="compositionally biased region" description="Basic and acidic residues" evidence="1">
    <location>
        <begin position="76"/>
        <end position="90"/>
    </location>
</feature>
<evidence type="ECO:0000256" key="1">
    <source>
        <dbReference type="SAM" id="MobiDB-lite"/>
    </source>
</evidence>
<feature type="compositionally biased region" description="Polar residues" evidence="1">
    <location>
        <begin position="1"/>
        <end position="11"/>
    </location>
</feature>
<gene>
    <name evidence="2" type="ORF">Fot_42147</name>
</gene>
<proteinExistence type="predicted"/>
<comment type="caution">
    <text evidence="2">The sequence shown here is derived from an EMBL/GenBank/DDBJ whole genome shotgun (WGS) entry which is preliminary data.</text>
</comment>
<protein>
    <submittedName>
        <fullName evidence="2">Uncharacterized protein</fullName>
    </submittedName>
</protein>
<reference evidence="3" key="1">
    <citation type="submission" date="2024-07" db="EMBL/GenBank/DDBJ databases">
        <title>Two chromosome-level genome assemblies of Korean endemic species Abeliophyllum distichum and Forsythia ovata (Oleaceae).</title>
        <authorList>
            <person name="Jang H."/>
        </authorList>
    </citation>
    <scope>NUCLEOTIDE SEQUENCE [LARGE SCALE GENOMIC DNA]</scope>
</reference>
<accession>A0ABD1RKB9</accession>
<feature type="compositionally biased region" description="Acidic residues" evidence="1">
    <location>
        <begin position="102"/>
        <end position="120"/>
    </location>
</feature>
<sequence>MAGSKTTTNHSEICRSRCGTTTATTAAVPPTTTPPPRALAVSPPPSVAPPLLLPPDPPSSTPQSTAAAILTQVTSHEFEESLRESLQTEHLEEEQQNSGIDFADENVEEEEEYTNEEEDDLSAKETVPVRLSCAQKGKQKIDERSNIVDLPSEHQNIEHHSSYVPTSTTHPQLFEQSLLRKAPLQLNNPEAARFTWYPSS</sequence>
<feature type="region of interest" description="Disordered" evidence="1">
    <location>
        <begin position="1"/>
        <end position="127"/>
    </location>
</feature>